<reference evidence="2 3" key="1">
    <citation type="submission" date="2016-04" db="EMBL/GenBank/DDBJ databases">
        <title>Genome sequence of Clostridium magnum DSM 2767.</title>
        <authorList>
            <person name="Poehlein A."/>
            <person name="Uhlig R."/>
            <person name="Fischer R."/>
            <person name="Bahl H."/>
            <person name="Daniel R."/>
        </authorList>
    </citation>
    <scope>NUCLEOTIDE SEQUENCE [LARGE SCALE GENOMIC DNA]</scope>
    <source>
        <strain evidence="2 3">DSM 2767</strain>
    </source>
</reference>
<accession>A0A161X293</accession>
<proteinExistence type="predicted"/>
<dbReference type="GO" id="GO:0003677">
    <property type="term" value="F:DNA binding"/>
    <property type="evidence" value="ECO:0007669"/>
    <property type="project" value="InterPro"/>
</dbReference>
<evidence type="ECO:0000313" key="3">
    <source>
        <dbReference type="Proteomes" id="UP000076603"/>
    </source>
</evidence>
<dbReference type="AlphaFoldDB" id="A0A161X293"/>
<comment type="caution">
    <text evidence="2">The sequence shown here is derived from an EMBL/GenBank/DDBJ whole genome shotgun (WGS) entry which is preliminary data.</text>
</comment>
<feature type="domain" description="Transposase IS4-like" evidence="1">
    <location>
        <begin position="114"/>
        <end position="227"/>
    </location>
</feature>
<gene>
    <name evidence="2" type="ORF">CLMAG_06540</name>
</gene>
<protein>
    <recommendedName>
        <fullName evidence="1">Transposase IS4-like domain-containing protein</fullName>
    </recommendedName>
</protein>
<sequence>MINSYKERFTKIVKAINSDAMKEYAHLNHPKSFTRKRKMPLEDIILCTLSKKGLTTAMELHKYFIEKGAAFMNISKQGFLQQRKKLNYKTFSFLNKEYLQDFYFSDEPILWNNYMVFAIDGSKAEVPNSDENRVTFGECGNQHSKGEVRALVSCMFDVFNHFFLDLQIDSIKASESELAKQNIKAAKGMLEGTEFIIVFDRGYPSIEFVNFLEKNNLKYLFRLSSNDYKKERELMTEMDESVK</sequence>
<dbReference type="Pfam" id="PF01609">
    <property type="entry name" value="DDE_Tnp_1"/>
    <property type="match status" value="1"/>
</dbReference>
<dbReference type="GO" id="GO:0004803">
    <property type="term" value="F:transposase activity"/>
    <property type="evidence" value="ECO:0007669"/>
    <property type="project" value="InterPro"/>
</dbReference>
<evidence type="ECO:0000259" key="1">
    <source>
        <dbReference type="Pfam" id="PF01609"/>
    </source>
</evidence>
<organism evidence="2 3">
    <name type="scientific">Clostridium magnum DSM 2767</name>
    <dbReference type="NCBI Taxonomy" id="1121326"/>
    <lineage>
        <taxon>Bacteria</taxon>
        <taxon>Bacillati</taxon>
        <taxon>Bacillota</taxon>
        <taxon>Clostridia</taxon>
        <taxon>Eubacteriales</taxon>
        <taxon>Clostridiaceae</taxon>
        <taxon>Clostridium</taxon>
    </lineage>
</organism>
<dbReference type="EMBL" id="LWAE01000001">
    <property type="protein sequence ID" value="KZL93608.1"/>
    <property type="molecule type" value="Genomic_DNA"/>
</dbReference>
<dbReference type="OrthoDB" id="9794050at2"/>
<name>A0A161X293_9CLOT</name>
<dbReference type="InterPro" id="IPR002559">
    <property type="entry name" value="Transposase_11"/>
</dbReference>
<dbReference type="PATRIC" id="fig|1121326.3.peg.611"/>
<dbReference type="SUPFAM" id="SSF53098">
    <property type="entry name" value="Ribonuclease H-like"/>
    <property type="match status" value="1"/>
</dbReference>
<keyword evidence="3" id="KW-1185">Reference proteome</keyword>
<dbReference type="RefSeq" id="WP_073393340.1">
    <property type="nucleotide sequence ID" value="NZ_FQXL01000031.1"/>
</dbReference>
<dbReference type="GO" id="GO:0006313">
    <property type="term" value="P:DNA transposition"/>
    <property type="evidence" value="ECO:0007669"/>
    <property type="project" value="InterPro"/>
</dbReference>
<dbReference type="Proteomes" id="UP000076603">
    <property type="component" value="Unassembled WGS sequence"/>
</dbReference>
<dbReference type="InterPro" id="IPR012337">
    <property type="entry name" value="RNaseH-like_sf"/>
</dbReference>
<evidence type="ECO:0000313" key="2">
    <source>
        <dbReference type="EMBL" id="KZL93608.1"/>
    </source>
</evidence>